<keyword evidence="3" id="KW-1185">Reference proteome</keyword>
<evidence type="ECO:0000313" key="3">
    <source>
        <dbReference type="Proteomes" id="UP001219518"/>
    </source>
</evidence>
<keyword evidence="1" id="KW-0472">Membrane</keyword>
<sequence length="70" mass="8201">MIKFLDKTMNLSHNLFIWLTQTVFVVGVYFCFRAAPIGLVFLVSHPLGKCFRLVPCDYTYSFQRLSLHKK</sequence>
<evidence type="ECO:0000256" key="1">
    <source>
        <dbReference type="SAM" id="Phobius"/>
    </source>
</evidence>
<comment type="caution">
    <text evidence="2">The sequence shown here is derived from an EMBL/GenBank/DDBJ whole genome shotgun (WGS) entry which is preliminary data.</text>
</comment>
<keyword evidence="1" id="KW-1133">Transmembrane helix</keyword>
<organism evidence="2 3">
    <name type="scientific">Frankliniella fusca</name>
    <dbReference type="NCBI Taxonomy" id="407009"/>
    <lineage>
        <taxon>Eukaryota</taxon>
        <taxon>Metazoa</taxon>
        <taxon>Ecdysozoa</taxon>
        <taxon>Arthropoda</taxon>
        <taxon>Hexapoda</taxon>
        <taxon>Insecta</taxon>
        <taxon>Pterygota</taxon>
        <taxon>Neoptera</taxon>
        <taxon>Paraneoptera</taxon>
        <taxon>Thysanoptera</taxon>
        <taxon>Terebrantia</taxon>
        <taxon>Thripoidea</taxon>
        <taxon>Thripidae</taxon>
        <taxon>Frankliniella</taxon>
    </lineage>
</organism>
<reference evidence="2" key="2">
    <citation type="journal article" date="2023" name="BMC Genomics">
        <title>Pest status, molecular evolution, and epigenetic factors derived from the genome assembly of Frankliniella fusca, a thysanopteran phytovirus vector.</title>
        <authorList>
            <person name="Catto M.A."/>
            <person name="Labadie P.E."/>
            <person name="Jacobson A.L."/>
            <person name="Kennedy G.G."/>
            <person name="Srinivasan R."/>
            <person name="Hunt B.G."/>
        </authorList>
    </citation>
    <scope>NUCLEOTIDE SEQUENCE</scope>
    <source>
        <strain evidence="2">PL_HMW_Pooled</strain>
    </source>
</reference>
<dbReference type="Proteomes" id="UP001219518">
    <property type="component" value="Unassembled WGS sequence"/>
</dbReference>
<name>A0AAE1HA12_9NEOP</name>
<dbReference type="AlphaFoldDB" id="A0AAE1HA12"/>
<gene>
    <name evidence="2" type="ORF">KUF71_025996</name>
</gene>
<protein>
    <submittedName>
        <fullName evidence="2">Uncharacterized protein</fullName>
    </submittedName>
</protein>
<keyword evidence="1" id="KW-0812">Transmembrane</keyword>
<evidence type="ECO:0000313" key="2">
    <source>
        <dbReference type="EMBL" id="KAK3916951.1"/>
    </source>
</evidence>
<accession>A0AAE1HA12</accession>
<feature type="transmembrane region" description="Helical" evidence="1">
    <location>
        <begin position="15"/>
        <end position="43"/>
    </location>
</feature>
<dbReference type="EMBL" id="JAHWGI010000644">
    <property type="protein sequence ID" value="KAK3916951.1"/>
    <property type="molecule type" value="Genomic_DNA"/>
</dbReference>
<reference evidence="2" key="1">
    <citation type="submission" date="2021-07" db="EMBL/GenBank/DDBJ databases">
        <authorList>
            <person name="Catto M.A."/>
            <person name="Jacobson A."/>
            <person name="Kennedy G."/>
            <person name="Labadie P."/>
            <person name="Hunt B.G."/>
            <person name="Srinivasan R."/>
        </authorList>
    </citation>
    <scope>NUCLEOTIDE SEQUENCE</scope>
    <source>
        <strain evidence="2">PL_HMW_Pooled</strain>
        <tissue evidence="2">Head</tissue>
    </source>
</reference>
<proteinExistence type="predicted"/>